<dbReference type="InterPro" id="IPR039425">
    <property type="entry name" value="RNA_pol_sigma-70-like"/>
</dbReference>
<dbReference type="PANTHER" id="PTHR43133:SF46">
    <property type="entry name" value="RNA POLYMERASE SIGMA-70 FACTOR ECF SUBFAMILY"/>
    <property type="match status" value="1"/>
</dbReference>
<keyword evidence="2" id="KW-0805">Transcription regulation</keyword>
<dbReference type="PANTHER" id="PTHR43133">
    <property type="entry name" value="RNA POLYMERASE ECF-TYPE SIGMA FACTO"/>
    <property type="match status" value="1"/>
</dbReference>
<protein>
    <submittedName>
        <fullName evidence="7">Sigma-70 family RNA polymerase sigma factor</fullName>
    </submittedName>
</protein>
<dbReference type="InterPro" id="IPR013249">
    <property type="entry name" value="RNA_pol_sigma70_r4_t2"/>
</dbReference>
<dbReference type="GO" id="GO:0016987">
    <property type="term" value="F:sigma factor activity"/>
    <property type="evidence" value="ECO:0007669"/>
    <property type="project" value="UniProtKB-KW"/>
</dbReference>
<comment type="similarity">
    <text evidence="1">Belongs to the sigma-70 factor family. ECF subfamily.</text>
</comment>
<keyword evidence="5" id="KW-0472">Membrane</keyword>
<organism evidence="7 8">
    <name type="scientific">Pedobacter hiemivivus</name>
    <dbReference type="NCBI Taxonomy" id="2530454"/>
    <lineage>
        <taxon>Bacteria</taxon>
        <taxon>Pseudomonadati</taxon>
        <taxon>Bacteroidota</taxon>
        <taxon>Sphingobacteriia</taxon>
        <taxon>Sphingobacteriales</taxon>
        <taxon>Sphingobacteriaceae</taxon>
        <taxon>Pedobacter</taxon>
    </lineage>
</organism>
<evidence type="ECO:0000313" key="7">
    <source>
        <dbReference type="EMBL" id="TKC57212.1"/>
    </source>
</evidence>
<accession>A0A4U1G8F8</accession>
<evidence type="ECO:0000259" key="6">
    <source>
        <dbReference type="Pfam" id="PF08281"/>
    </source>
</evidence>
<feature type="transmembrane region" description="Helical" evidence="5">
    <location>
        <begin position="186"/>
        <end position="204"/>
    </location>
</feature>
<keyword evidence="3" id="KW-0731">Sigma factor</keyword>
<dbReference type="Proteomes" id="UP000309594">
    <property type="component" value="Unassembled WGS sequence"/>
</dbReference>
<sequence length="207" mass="24046">MKKGKDLIVDWESFIQNGDQSSFYDLYSHYHDYLTYLGLKKGANPEKTKDCVNDLFLYIYENRQKLGHILNHHNYLVTCFLRKLLRKQHFSAEESLDLLNFEDTLVHPSVEALHIQQHANASVTSLLKSYIDRLSESQTRLIYQKFYLGLSYDEISESNQITVKTAYNTIYNAVERLKKIIGEEGVGPLSILLSLLSLLILFYLKNS</sequence>
<evidence type="ECO:0000256" key="3">
    <source>
        <dbReference type="ARBA" id="ARBA00023082"/>
    </source>
</evidence>
<dbReference type="AlphaFoldDB" id="A0A4U1G8F8"/>
<dbReference type="Gene3D" id="1.10.10.10">
    <property type="entry name" value="Winged helix-like DNA-binding domain superfamily/Winged helix DNA-binding domain"/>
    <property type="match status" value="1"/>
</dbReference>
<evidence type="ECO:0000313" key="8">
    <source>
        <dbReference type="Proteomes" id="UP000309594"/>
    </source>
</evidence>
<dbReference type="SUPFAM" id="SSF88659">
    <property type="entry name" value="Sigma3 and sigma4 domains of RNA polymerase sigma factors"/>
    <property type="match status" value="1"/>
</dbReference>
<dbReference type="GO" id="GO:0006352">
    <property type="term" value="P:DNA-templated transcription initiation"/>
    <property type="evidence" value="ECO:0007669"/>
    <property type="project" value="InterPro"/>
</dbReference>
<dbReference type="InterPro" id="IPR013325">
    <property type="entry name" value="RNA_pol_sigma_r2"/>
</dbReference>
<evidence type="ECO:0000256" key="1">
    <source>
        <dbReference type="ARBA" id="ARBA00010641"/>
    </source>
</evidence>
<name>A0A4U1G8F8_9SPHI</name>
<dbReference type="EMBL" id="SWDX01000010">
    <property type="protein sequence ID" value="TKC57212.1"/>
    <property type="molecule type" value="Genomic_DNA"/>
</dbReference>
<keyword evidence="5" id="KW-0812">Transmembrane</keyword>
<dbReference type="InterPro" id="IPR013324">
    <property type="entry name" value="RNA_pol_sigma_r3/r4-like"/>
</dbReference>
<dbReference type="Pfam" id="PF08281">
    <property type="entry name" value="Sigma70_r4_2"/>
    <property type="match status" value="1"/>
</dbReference>
<evidence type="ECO:0000256" key="4">
    <source>
        <dbReference type="ARBA" id="ARBA00023163"/>
    </source>
</evidence>
<feature type="domain" description="RNA polymerase sigma factor 70 region 4 type 2" evidence="6">
    <location>
        <begin position="127"/>
        <end position="177"/>
    </location>
</feature>
<keyword evidence="4" id="KW-0804">Transcription</keyword>
<evidence type="ECO:0000256" key="2">
    <source>
        <dbReference type="ARBA" id="ARBA00023015"/>
    </source>
</evidence>
<gene>
    <name evidence="7" type="ORF">FBD94_21535</name>
</gene>
<dbReference type="GO" id="GO:0003677">
    <property type="term" value="F:DNA binding"/>
    <property type="evidence" value="ECO:0007669"/>
    <property type="project" value="InterPro"/>
</dbReference>
<dbReference type="InterPro" id="IPR036388">
    <property type="entry name" value="WH-like_DNA-bd_sf"/>
</dbReference>
<proteinExistence type="inferred from homology"/>
<dbReference type="SUPFAM" id="SSF88946">
    <property type="entry name" value="Sigma2 domain of RNA polymerase sigma factors"/>
    <property type="match status" value="1"/>
</dbReference>
<evidence type="ECO:0000256" key="5">
    <source>
        <dbReference type="SAM" id="Phobius"/>
    </source>
</evidence>
<dbReference type="Gene3D" id="1.10.1740.10">
    <property type="match status" value="1"/>
</dbReference>
<reference evidence="7 8" key="1">
    <citation type="submission" date="2019-04" db="EMBL/GenBank/DDBJ databases">
        <title>Pedobacter sp. RP-1-16 sp. nov., isolated from Arctic soil.</title>
        <authorList>
            <person name="Dahal R.H."/>
            <person name="Kim D.-U."/>
        </authorList>
    </citation>
    <scope>NUCLEOTIDE SEQUENCE [LARGE SCALE GENOMIC DNA]</scope>
    <source>
        <strain evidence="7 8">RP-1-16</strain>
    </source>
</reference>
<dbReference type="RefSeq" id="WP_136881735.1">
    <property type="nucleotide sequence ID" value="NZ_SWDX01000010.1"/>
</dbReference>
<keyword evidence="5" id="KW-1133">Transmembrane helix</keyword>
<comment type="caution">
    <text evidence="7">The sequence shown here is derived from an EMBL/GenBank/DDBJ whole genome shotgun (WGS) entry which is preliminary data.</text>
</comment>